<dbReference type="EMBL" id="CP058529">
    <property type="protein sequence ID" value="QLG29113.1"/>
    <property type="molecule type" value="Genomic_DNA"/>
</dbReference>
<dbReference type="OrthoDB" id="384371at2157"/>
<keyword evidence="1" id="KW-0812">Transmembrane</keyword>
<accession>A0A7D5H2E2</accession>
<proteinExistence type="predicted"/>
<dbReference type="RefSeq" id="WP_179170687.1">
    <property type="nucleotide sequence ID" value="NZ_CP058529.1"/>
</dbReference>
<protein>
    <submittedName>
        <fullName evidence="2">Uncharacterized protein</fullName>
    </submittedName>
</protein>
<evidence type="ECO:0000313" key="3">
    <source>
        <dbReference type="Proteomes" id="UP000509750"/>
    </source>
</evidence>
<feature type="transmembrane region" description="Helical" evidence="1">
    <location>
        <begin position="6"/>
        <end position="26"/>
    </location>
</feature>
<organism evidence="2 3">
    <name type="scientific">Halorarum halophilum</name>
    <dbReference type="NCBI Taxonomy" id="2743090"/>
    <lineage>
        <taxon>Archaea</taxon>
        <taxon>Methanobacteriati</taxon>
        <taxon>Methanobacteriota</taxon>
        <taxon>Stenosarchaea group</taxon>
        <taxon>Halobacteria</taxon>
        <taxon>Halobacteriales</taxon>
        <taxon>Haloferacaceae</taxon>
        <taxon>Halorarum</taxon>
    </lineage>
</organism>
<evidence type="ECO:0000313" key="2">
    <source>
        <dbReference type="EMBL" id="QLG29113.1"/>
    </source>
</evidence>
<sequence>MTATAWQVLFGMNVVLLVLLGISWPFQAPGSPARVVTLFALAVIAVSLVGLGVVIRVDWNPFG</sequence>
<dbReference type="GeneID" id="56030556"/>
<name>A0A7D5H2E2_9EURY</name>
<keyword evidence="1" id="KW-1133">Transmembrane helix</keyword>
<feature type="transmembrane region" description="Helical" evidence="1">
    <location>
        <begin position="38"/>
        <end position="57"/>
    </location>
</feature>
<reference evidence="2 3" key="1">
    <citation type="submission" date="2020-07" db="EMBL/GenBank/DDBJ databases">
        <title>Gai3-2, isolated from salt lake.</title>
        <authorList>
            <person name="Cui H."/>
            <person name="Shi X."/>
        </authorList>
    </citation>
    <scope>NUCLEOTIDE SEQUENCE [LARGE SCALE GENOMIC DNA]</scope>
    <source>
        <strain evidence="2 3">Gai3-2</strain>
    </source>
</reference>
<evidence type="ECO:0000256" key="1">
    <source>
        <dbReference type="SAM" id="Phobius"/>
    </source>
</evidence>
<keyword evidence="1" id="KW-0472">Membrane</keyword>
<dbReference type="Proteomes" id="UP000509750">
    <property type="component" value="Chromosome"/>
</dbReference>
<keyword evidence="3" id="KW-1185">Reference proteome</keyword>
<dbReference type="KEGG" id="halg:HUG10_16945"/>
<gene>
    <name evidence="2" type="ORF">HUG10_16945</name>
</gene>
<dbReference type="AlphaFoldDB" id="A0A7D5H2E2"/>